<evidence type="ECO:0000313" key="1">
    <source>
        <dbReference type="EMBL" id="EEF46079.1"/>
    </source>
</evidence>
<accession>B9RRG3</accession>
<reference evidence="2" key="1">
    <citation type="journal article" date="2010" name="Nat. Biotechnol.">
        <title>Draft genome sequence of the oilseed species Ricinus communis.</title>
        <authorList>
            <person name="Chan A.P."/>
            <person name="Crabtree J."/>
            <person name="Zhao Q."/>
            <person name="Lorenzi H."/>
            <person name="Orvis J."/>
            <person name="Puiu D."/>
            <person name="Melake-Berhan A."/>
            <person name="Jones K.M."/>
            <person name="Redman J."/>
            <person name="Chen G."/>
            <person name="Cahoon E.B."/>
            <person name="Gedil M."/>
            <person name="Stanke M."/>
            <person name="Haas B.J."/>
            <person name="Wortman J.R."/>
            <person name="Fraser-Liggett C.M."/>
            <person name="Ravel J."/>
            <person name="Rabinowicz P.D."/>
        </authorList>
    </citation>
    <scope>NUCLEOTIDE SEQUENCE [LARGE SCALE GENOMIC DNA]</scope>
    <source>
        <strain evidence="2">cv. Hale</strain>
    </source>
</reference>
<protein>
    <submittedName>
        <fullName evidence="1">Uncharacterized protein</fullName>
    </submittedName>
</protein>
<evidence type="ECO:0000313" key="2">
    <source>
        <dbReference type="Proteomes" id="UP000008311"/>
    </source>
</evidence>
<organism evidence="1 2">
    <name type="scientific">Ricinus communis</name>
    <name type="common">Castor bean</name>
    <dbReference type="NCBI Taxonomy" id="3988"/>
    <lineage>
        <taxon>Eukaryota</taxon>
        <taxon>Viridiplantae</taxon>
        <taxon>Streptophyta</taxon>
        <taxon>Embryophyta</taxon>
        <taxon>Tracheophyta</taxon>
        <taxon>Spermatophyta</taxon>
        <taxon>Magnoliopsida</taxon>
        <taxon>eudicotyledons</taxon>
        <taxon>Gunneridae</taxon>
        <taxon>Pentapetalae</taxon>
        <taxon>rosids</taxon>
        <taxon>fabids</taxon>
        <taxon>Malpighiales</taxon>
        <taxon>Euphorbiaceae</taxon>
        <taxon>Acalyphoideae</taxon>
        <taxon>Acalypheae</taxon>
        <taxon>Ricinus</taxon>
    </lineage>
</organism>
<keyword evidence="2" id="KW-1185">Reference proteome</keyword>
<dbReference type="AlphaFoldDB" id="B9RRG3"/>
<dbReference type="Proteomes" id="UP000008311">
    <property type="component" value="Unassembled WGS sequence"/>
</dbReference>
<dbReference type="EMBL" id="EQ973803">
    <property type="protein sequence ID" value="EEF46079.1"/>
    <property type="molecule type" value="Genomic_DNA"/>
</dbReference>
<name>B9RRG3_RICCO</name>
<sequence>MSALLLLIAKKGLFNLNGYNHIGRGNRGAKKVSAVLQAAQAAIQVHQLTTQNPRPESTKLKWRNLVLNGSFQLKLK</sequence>
<dbReference type="InParanoid" id="B9RRG3"/>
<gene>
    <name evidence="1" type="ORF">RCOM_1190540</name>
</gene>
<proteinExistence type="predicted"/>